<accession>A0A3L6TN35</accession>
<feature type="compositionally biased region" description="Low complexity" evidence="1">
    <location>
        <begin position="150"/>
        <end position="169"/>
    </location>
</feature>
<name>A0A3L6TN35_PANMI</name>
<sequence>MLPIRCVYKKIWTRMPSSSTSRGTALPAALPAPRLRAAAGPCARLRLGACGLRAAGLGARLCGSPPPPPPPLAILPAPHDAGLLLLNDVAWFNITRRVEELFPRIDADPAYPCRACGPSSACSCASPRPRGLRHTCRQPERLGRARAKAGRASSGGSATSRGCESSSSSRASFLGSRIGGYASSAGHKSIAGRAGDERRPAAGGGMGMSSSLGGQRTSDGLVEQTPSGG</sequence>
<keyword evidence="3" id="KW-1185">Reference proteome</keyword>
<evidence type="ECO:0000256" key="1">
    <source>
        <dbReference type="SAM" id="MobiDB-lite"/>
    </source>
</evidence>
<feature type="region of interest" description="Disordered" evidence="1">
    <location>
        <begin position="182"/>
        <end position="229"/>
    </location>
</feature>
<protein>
    <submittedName>
        <fullName evidence="2">Calumenin-B</fullName>
    </submittedName>
</protein>
<feature type="region of interest" description="Disordered" evidence="1">
    <location>
        <begin position="127"/>
        <end position="169"/>
    </location>
</feature>
<evidence type="ECO:0000313" key="3">
    <source>
        <dbReference type="Proteomes" id="UP000275267"/>
    </source>
</evidence>
<comment type="caution">
    <text evidence="2">The sequence shown here is derived from an EMBL/GenBank/DDBJ whole genome shotgun (WGS) entry which is preliminary data.</text>
</comment>
<dbReference type="EMBL" id="PQIB02000001">
    <property type="protein sequence ID" value="RLN40304.1"/>
    <property type="molecule type" value="Genomic_DNA"/>
</dbReference>
<dbReference type="AlphaFoldDB" id="A0A3L6TN35"/>
<gene>
    <name evidence="2" type="ORF">C2845_PM01G25430</name>
</gene>
<organism evidence="2 3">
    <name type="scientific">Panicum miliaceum</name>
    <name type="common">Proso millet</name>
    <name type="synonym">Broomcorn millet</name>
    <dbReference type="NCBI Taxonomy" id="4540"/>
    <lineage>
        <taxon>Eukaryota</taxon>
        <taxon>Viridiplantae</taxon>
        <taxon>Streptophyta</taxon>
        <taxon>Embryophyta</taxon>
        <taxon>Tracheophyta</taxon>
        <taxon>Spermatophyta</taxon>
        <taxon>Magnoliopsida</taxon>
        <taxon>Liliopsida</taxon>
        <taxon>Poales</taxon>
        <taxon>Poaceae</taxon>
        <taxon>PACMAD clade</taxon>
        <taxon>Panicoideae</taxon>
        <taxon>Panicodae</taxon>
        <taxon>Paniceae</taxon>
        <taxon>Panicinae</taxon>
        <taxon>Panicum</taxon>
        <taxon>Panicum sect. Panicum</taxon>
    </lineage>
</organism>
<reference evidence="3" key="1">
    <citation type="journal article" date="2019" name="Nat. Commun.">
        <title>The genome of broomcorn millet.</title>
        <authorList>
            <person name="Zou C."/>
            <person name="Miki D."/>
            <person name="Li D."/>
            <person name="Tang Q."/>
            <person name="Xiao L."/>
            <person name="Rajput S."/>
            <person name="Deng P."/>
            <person name="Jia W."/>
            <person name="Huang R."/>
            <person name="Zhang M."/>
            <person name="Sun Y."/>
            <person name="Hu J."/>
            <person name="Fu X."/>
            <person name="Schnable P.S."/>
            <person name="Li F."/>
            <person name="Zhang H."/>
            <person name="Feng B."/>
            <person name="Zhu X."/>
            <person name="Liu R."/>
            <person name="Schnable J.C."/>
            <person name="Zhu J.-K."/>
            <person name="Zhang H."/>
        </authorList>
    </citation>
    <scope>NUCLEOTIDE SEQUENCE [LARGE SCALE GENOMIC DNA]</scope>
</reference>
<proteinExistence type="predicted"/>
<dbReference type="Proteomes" id="UP000275267">
    <property type="component" value="Unassembled WGS sequence"/>
</dbReference>
<evidence type="ECO:0000313" key="2">
    <source>
        <dbReference type="EMBL" id="RLN40304.1"/>
    </source>
</evidence>